<dbReference type="EMBL" id="SRPW01000723">
    <property type="protein sequence ID" value="KAG6012550.1"/>
    <property type="molecule type" value="Genomic_DNA"/>
</dbReference>
<comment type="caution">
    <text evidence="3">The sequence shown here is derived from an EMBL/GenBank/DDBJ whole genome shotgun (WGS) entry which is preliminary data.</text>
</comment>
<dbReference type="PROSITE" id="PS00636">
    <property type="entry name" value="DNAJ_1"/>
    <property type="match status" value="1"/>
</dbReference>
<feature type="region of interest" description="Disordered" evidence="1">
    <location>
        <begin position="47"/>
        <end position="93"/>
    </location>
</feature>
<dbReference type="SMART" id="SM00271">
    <property type="entry name" value="DnaJ"/>
    <property type="match status" value="1"/>
</dbReference>
<evidence type="ECO:0000313" key="4">
    <source>
        <dbReference type="Proteomes" id="UP000748025"/>
    </source>
</evidence>
<dbReference type="InterPro" id="IPR036869">
    <property type="entry name" value="J_dom_sf"/>
</dbReference>
<dbReference type="OrthoDB" id="445556at2759"/>
<protein>
    <recommendedName>
        <fullName evidence="2">J domain-containing protein</fullName>
    </recommendedName>
</protein>
<keyword evidence="4" id="KW-1185">Reference proteome</keyword>
<evidence type="ECO:0000256" key="1">
    <source>
        <dbReference type="SAM" id="MobiDB-lite"/>
    </source>
</evidence>
<evidence type="ECO:0000313" key="3">
    <source>
        <dbReference type="EMBL" id="KAG6012550.1"/>
    </source>
</evidence>
<feature type="region of interest" description="Disordered" evidence="1">
    <location>
        <begin position="122"/>
        <end position="142"/>
    </location>
</feature>
<dbReference type="CDD" id="cd06257">
    <property type="entry name" value="DnaJ"/>
    <property type="match status" value="1"/>
</dbReference>
<evidence type="ECO:0000259" key="2">
    <source>
        <dbReference type="PROSITE" id="PS50076"/>
    </source>
</evidence>
<dbReference type="Proteomes" id="UP000748025">
    <property type="component" value="Unassembled WGS sequence"/>
</dbReference>
<feature type="compositionally biased region" description="Pro residues" evidence="1">
    <location>
        <begin position="75"/>
        <end position="90"/>
    </location>
</feature>
<accession>A0A9P7NC44</accession>
<dbReference type="PROSITE" id="PS50076">
    <property type="entry name" value="DNAJ_2"/>
    <property type="match status" value="1"/>
</dbReference>
<dbReference type="SUPFAM" id="SSF46565">
    <property type="entry name" value="Chaperone J-domain"/>
    <property type="match status" value="1"/>
</dbReference>
<dbReference type="AlphaFoldDB" id="A0A9P7NC44"/>
<gene>
    <name evidence="3" type="ORF">E4U43_007739</name>
</gene>
<dbReference type="Gene3D" id="1.10.287.110">
    <property type="entry name" value="DnaJ domain"/>
    <property type="match status" value="1"/>
</dbReference>
<feature type="domain" description="J" evidence="2">
    <location>
        <begin position="96"/>
        <end position="171"/>
    </location>
</feature>
<dbReference type="InterPro" id="IPR001623">
    <property type="entry name" value="DnaJ_domain"/>
</dbReference>
<dbReference type="InterPro" id="IPR018253">
    <property type="entry name" value="DnaJ_domain_CS"/>
</dbReference>
<reference evidence="3" key="1">
    <citation type="journal article" date="2020" name="bioRxiv">
        <title>Whole genome comparisons of ergot fungi reveals the divergence and evolution of species within the genus Claviceps are the result of varying mechanisms driving genome evolution and host range expansion.</title>
        <authorList>
            <person name="Wyka S.A."/>
            <person name="Mondo S.J."/>
            <person name="Liu M."/>
            <person name="Dettman J."/>
            <person name="Nalam V."/>
            <person name="Broders K.D."/>
        </authorList>
    </citation>
    <scope>NUCLEOTIDE SEQUENCE</scope>
    <source>
        <strain evidence="3">CCC 602</strain>
    </source>
</reference>
<name>A0A9P7NC44_9HYPO</name>
<sequence length="315" mass="35597">MPPKTSAAAAICTHASTSSFSHFAPPPYSSSPAHSSRIVYNGSLHRVSRCSHEPRSRPATATARCYATQSSKPTEPSPSPPPSDVTPPWPRAAHPTPYEIFGIQRGAPYTKRRFYQLVKLYHPDTHDRPGPAPSTGPQLSNATRLERYRLVVAANDVLSDPHKRRLYDHHGIGWTHDHRPHGLREADRAWRHEPGNASRNATWEDWERWRDERDGKPREPMYMSNGMFATLVVCMCMVGALAQMSRAEAAGEQYVDFVQQKDWAIGQKMRQSTMAASGRTKDERVDSFLRERENLTFEFQPGKFDEPPSPPNRSE</sequence>
<proteinExistence type="predicted"/>
<organism evidence="3 4">
    <name type="scientific">Claviceps pusilla</name>
    <dbReference type="NCBI Taxonomy" id="123648"/>
    <lineage>
        <taxon>Eukaryota</taxon>
        <taxon>Fungi</taxon>
        <taxon>Dikarya</taxon>
        <taxon>Ascomycota</taxon>
        <taxon>Pezizomycotina</taxon>
        <taxon>Sordariomycetes</taxon>
        <taxon>Hypocreomycetidae</taxon>
        <taxon>Hypocreales</taxon>
        <taxon>Clavicipitaceae</taxon>
        <taxon>Claviceps</taxon>
    </lineage>
</organism>
<dbReference type="Pfam" id="PF00226">
    <property type="entry name" value="DnaJ"/>
    <property type="match status" value="1"/>
</dbReference>